<accession>A0A0A8Z2D6</accession>
<reference evidence="1" key="2">
    <citation type="journal article" date="2015" name="Data Brief">
        <title>Shoot transcriptome of the giant reed, Arundo donax.</title>
        <authorList>
            <person name="Barrero R.A."/>
            <person name="Guerrero F.D."/>
            <person name="Moolhuijzen P."/>
            <person name="Goolsby J.A."/>
            <person name="Tidwell J."/>
            <person name="Bellgard S.E."/>
            <person name="Bellgard M.I."/>
        </authorList>
    </citation>
    <scope>NUCLEOTIDE SEQUENCE</scope>
    <source>
        <tissue evidence="1">Shoot tissue taken approximately 20 cm above the soil surface</tissue>
    </source>
</reference>
<evidence type="ECO:0000313" key="1">
    <source>
        <dbReference type="EMBL" id="JAD31853.1"/>
    </source>
</evidence>
<protein>
    <submittedName>
        <fullName evidence="1">Uncharacterized protein</fullName>
    </submittedName>
</protein>
<name>A0A0A8Z2D6_ARUDO</name>
<dbReference type="AlphaFoldDB" id="A0A0A8Z2D6"/>
<dbReference type="EMBL" id="GBRH01266042">
    <property type="protein sequence ID" value="JAD31853.1"/>
    <property type="molecule type" value="Transcribed_RNA"/>
</dbReference>
<sequence length="32" mass="3410">MTTEKAHSLTTTSKAVLLGVLTTLMELFGVCL</sequence>
<reference evidence="1" key="1">
    <citation type="submission" date="2014-09" db="EMBL/GenBank/DDBJ databases">
        <authorList>
            <person name="Magalhaes I.L.F."/>
            <person name="Oliveira U."/>
            <person name="Santos F.R."/>
            <person name="Vidigal T.H.D.A."/>
            <person name="Brescovit A.D."/>
            <person name="Santos A.J."/>
        </authorList>
    </citation>
    <scope>NUCLEOTIDE SEQUENCE</scope>
    <source>
        <tissue evidence="1">Shoot tissue taken approximately 20 cm above the soil surface</tissue>
    </source>
</reference>
<proteinExistence type="predicted"/>
<organism evidence="1">
    <name type="scientific">Arundo donax</name>
    <name type="common">Giant reed</name>
    <name type="synonym">Donax arundinaceus</name>
    <dbReference type="NCBI Taxonomy" id="35708"/>
    <lineage>
        <taxon>Eukaryota</taxon>
        <taxon>Viridiplantae</taxon>
        <taxon>Streptophyta</taxon>
        <taxon>Embryophyta</taxon>
        <taxon>Tracheophyta</taxon>
        <taxon>Spermatophyta</taxon>
        <taxon>Magnoliopsida</taxon>
        <taxon>Liliopsida</taxon>
        <taxon>Poales</taxon>
        <taxon>Poaceae</taxon>
        <taxon>PACMAD clade</taxon>
        <taxon>Arundinoideae</taxon>
        <taxon>Arundineae</taxon>
        <taxon>Arundo</taxon>
    </lineage>
</organism>